<gene>
    <name evidence="1" type="ORF">AYI68_g2442</name>
</gene>
<evidence type="ECO:0000313" key="2">
    <source>
        <dbReference type="Proteomes" id="UP000187455"/>
    </source>
</evidence>
<dbReference type="AlphaFoldDB" id="A0A1R0H2T1"/>
<dbReference type="Proteomes" id="UP000187455">
    <property type="component" value="Unassembled WGS sequence"/>
</dbReference>
<protein>
    <submittedName>
        <fullName evidence="1">Uncharacterized protein</fullName>
    </submittedName>
</protein>
<dbReference type="EMBL" id="LSSL01000916">
    <property type="protein sequence ID" value="OLY83418.1"/>
    <property type="molecule type" value="Genomic_DNA"/>
</dbReference>
<comment type="caution">
    <text evidence="1">The sequence shown here is derived from an EMBL/GenBank/DDBJ whole genome shotgun (WGS) entry which is preliminary data.</text>
</comment>
<proteinExistence type="predicted"/>
<evidence type="ECO:0000313" key="1">
    <source>
        <dbReference type="EMBL" id="OLY83418.1"/>
    </source>
</evidence>
<keyword evidence="2" id="KW-1185">Reference proteome</keyword>
<sequence>MDYRNGYQSVDDDDDYLEKYDAKSEASYFAPDDMSYMEYEEENEDDGTNELVRAIVSNVDDTSLPVLTFSERNFHDEISSAYFYCFGCRTAGIPYGCIYGRHITN</sequence>
<organism evidence="1 2">
    <name type="scientific">Smittium mucronatum</name>
    <dbReference type="NCBI Taxonomy" id="133383"/>
    <lineage>
        <taxon>Eukaryota</taxon>
        <taxon>Fungi</taxon>
        <taxon>Fungi incertae sedis</taxon>
        <taxon>Zoopagomycota</taxon>
        <taxon>Kickxellomycotina</taxon>
        <taxon>Harpellomycetes</taxon>
        <taxon>Harpellales</taxon>
        <taxon>Legeriomycetaceae</taxon>
        <taxon>Smittium</taxon>
    </lineage>
</organism>
<name>A0A1R0H2T1_9FUNG</name>
<dbReference type="OrthoDB" id="10588021at2759"/>
<reference evidence="1 2" key="1">
    <citation type="journal article" date="2016" name="Mol. Biol. Evol.">
        <title>Genome-Wide Survey of Gut Fungi (Harpellales) Reveals the First Horizontally Transferred Ubiquitin Gene from a Mosquito Host.</title>
        <authorList>
            <person name="Wang Y."/>
            <person name="White M.M."/>
            <person name="Kvist S."/>
            <person name="Moncalvo J.M."/>
        </authorList>
    </citation>
    <scope>NUCLEOTIDE SEQUENCE [LARGE SCALE GENOMIC DNA]</scope>
    <source>
        <strain evidence="1 2">ALG-7-W6</strain>
    </source>
</reference>
<accession>A0A1R0H2T1</accession>